<keyword evidence="2" id="KW-1185">Reference proteome</keyword>
<dbReference type="Proteomes" id="UP000324222">
    <property type="component" value="Unassembled WGS sequence"/>
</dbReference>
<name>A0A5B7FDB2_PORTR</name>
<comment type="caution">
    <text evidence="1">The sequence shown here is derived from an EMBL/GenBank/DDBJ whole genome shotgun (WGS) entry which is preliminary data.</text>
</comment>
<evidence type="ECO:0000313" key="1">
    <source>
        <dbReference type="EMBL" id="MPC44442.1"/>
    </source>
</evidence>
<reference evidence="1 2" key="1">
    <citation type="submission" date="2019-05" db="EMBL/GenBank/DDBJ databases">
        <title>Another draft genome of Portunus trituberculatus and its Hox gene families provides insights of decapod evolution.</title>
        <authorList>
            <person name="Jeong J.-H."/>
            <person name="Song I."/>
            <person name="Kim S."/>
            <person name="Choi T."/>
            <person name="Kim D."/>
            <person name="Ryu S."/>
            <person name="Kim W."/>
        </authorList>
    </citation>
    <scope>NUCLEOTIDE SEQUENCE [LARGE SCALE GENOMIC DNA]</scope>
    <source>
        <tissue evidence="1">Muscle</tissue>
    </source>
</reference>
<dbReference type="EMBL" id="VSRR010006287">
    <property type="protein sequence ID" value="MPC44442.1"/>
    <property type="molecule type" value="Genomic_DNA"/>
</dbReference>
<sequence>MNSVSVAAFITRGIWRVSDNRSPAIPTQPGHDGVAATRDGVAGCSMSRPARLYCLPTCEAVRWLW</sequence>
<protein>
    <submittedName>
        <fullName evidence="1">Uncharacterized protein</fullName>
    </submittedName>
</protein>
<proteinExistence type="predicted"/>
<accession>A0A5B7FDB2</accession>
<evidence type="ECO:0000313" key="2">
    <source>
        <dbReference type="Proteomes" id="UP000324222"/>
    </source>
</evidence>
<dbReference type="AlphaFoldDB" id="A0A5B7FDB2"/>
<gene>
    <name evidence="1" type="ORF">E2C01_038115</name>
</gene>
<organism evidence="1 2">
    <name type="scientific">Portunus trituberculatus</name>
    <name type="common">Swimming crab</name>
    <name type="synonym">Neptunus trituberculatus</name>
    <dbReference type="NCBI Taxonomy" id="210409"/>
    <lineage>
        <taxon>Eukaryota</taxon>
        <taxon>Metazoa</taxon>
        <taxon>Ecdysozoa</taxon>
        <taxon>Arthropoda</taxon>
        <taxon>Crustacea</taxon>
        <taxon>Multicrustacea</taxon>
        <taxon>Malacostraca</taxon>
        <taxon>Eumalacostraca</taxon>
        <taxon>Eucarida</taxon>
        <taxon>Decapoda</taxon>
        <taxon>Pleocyemata</taxon>
        <taxon>Brachyura</taxon>
        <taxon>Eubrachyura</taxon>
        <taxon>Portunoidea</taxon>
        <taxon>Portunidae</taxon>
        <taxon>Portuninae</taxon>
        <taxon>Portunus</taxon>
    </lineage>
</organism>